<reference evidence="5 6" key="1">
    <citation type="submission" date="2018-05" db="EMBL/GenBank/DDBJ databases">
        <title>Genomic Encyclopedia of Type Strains, Phase IV (KMG-IV): sequencing the most valuable type-strain genomes for metagenomic binning, comparative biology and taxonomic classification.</title>
        <authorList>
            <person name="Goeker M."/>
        </authorList>
    </citation>
    <scope>NUCLEOTIDE SEQUENCE [LARGE SCALE GENOMIC DNA]</scope>
    <source>
        <strain evidence="5 6">DSM 6462</strain>
    </source>
</reference>
<protein>
    <submittedName>
        <fullName evidence="5">Lyso-ornithine lipid acyltransferase</fullName>
    </submittedName>
</protein>
<keyword evidence="2 5" id="KW-0808">Transferase</keyword>
<dbReference type="EMBL" id="QJJK01000005">
    <property type="protein sequence ID" value="PXW58906.1"/>
    <property type="molecule type" value="Genomic_DNA"/>
</dbReference>
<accession>A0A2V3U7Y8</accession>
<dbReference type="SMART" id="SM00563">
    <property type="entry name" value="PlsC"/>
    <property type="match status" value="1"/>
</dbReference>
<evidence type="ECO:0000313" key="5">
    <source>
        <dbReference type="EMBL" id="PXW58906.1"/>
    </source>
</evidence>
<dbReference type="RefSeq" id="WP_110374962.1">
    <property type="nucleotide sequence ID" value="NZ_CAKNFM010000006.1"/>
</dbReference>
<dbReference type="PANTHER" id="PTHR10434">
    <property type="entry name" value="1-ACYL-SN-GLYCEROL-3-PHOSPHATE ACYLTRANSFERASE"/>
    <property type="match status" value="1"/>
</dbReference>
<evidence type="ECO:0000259" key="4">
    <source>
        <dbReference type="SMART" id="SM00563"/>
    </source>
</evidence>
<dbReference type="AlphaFoldDB" id="A0A2V3U7Y8"/>
<proteinExistence type="predicted"/>
<dbReference type="GO" id="GO:0003841">
    <property type="term" value="F:1-acylglycerol-3-phosphate O-acyltransferase activity"/>
    <property type="evidence" value="ECO:0007669"/>
    <property type="project" value="TreeGrafter"/>
</dbReference>
<dbReference type="InterPro" id="IPR002123">
    <property type="entry name" value="Plipid/glycerol_acylTrfase"/>
</dbReference>
<keyword evidence="3 5" id="KW-0012">Acyltransferase</keyword>
<dbReference type="Pfam" id="PF01553">
    <property type="entry name" value="Acyltransferase"/>
    <property type="match status" value="1"/>
</dbReference>
<evidence type="ECO:0000256" key="1">
    <source>
        <dbReference type="ARBA" id="ARBA00005189"/>
    </source>
</evidence>
<feature type="domain" description="Phospholipid/glycerol acyltransferase" evidence="4">
    <location>
        <begin position="68"/>
        <end position="187"/>
    </location>
</feature>
<dbReference type="GO" id="GO:0006654">
    <property type="term" value="P:phosphatidic acid biosynthetic process"/>
    <property type="evidence" value="ECO:0007669"/>
    <property type="project" value="TreeGrafter"/>
</dbReference>
<dbReference type="OrthoDB" id="9806880at2"/>
<evidence type="ECO:0000256" key="3">
    <source>
        <dbReference type="ARBA" id="ARBA00023315"/>
    </source>
</evidence>
<dbReference type="CDD" id="cd07989">
    <property type="entry name" value="LPLAT_AGPAT-like"/>
    <property type="match status" value="1"/>
</dbReference>
<organism evidence="5 6">
    <name type="scientific">Chelatococcus asaccharovorans</name>
    <dbReference type="NCBI Taxonomy" id="28210"/>
    <lineage>
        <taxon>Bacteria</taxon>
        <taxon>Pseudomonadati</taxon>
        <taxon>Pseudomonadota</taxon>
        <taxon>Alphaproteobacteria</taxon>
        <taxon>Hyphomicrobiales</taxon>
        <taxon>Chelatococcaceae</taxon>
        <taxon>Chelatococcus</taxon>
    </lineage>
</organism>
<gene>
    <name evidence="5" type="ORF">C7450_105254</name>
</gene>
<dbReference type="SUPFAM" id="SSF69593">
    <property type="entry name" value="Glycerol-3-phosphate (1)-acyltransferase"/>
    <property type="match status" value="1"/>
</dbReference>
<sequence length="266" mass="28463">MKAPHPKQVLRLAMIAPITLVGIPLQWAAVRTSPRVAKLIPHLYHRMLCRILGVRLVVRGEPAKNGAALIVANHVSWLDIPVISAATPVSFIAKAEVGTWPMVGLLARLQRTVFIDRTRRAATAATNTAVAARLGRGDAVVLFPEGTTGDGIRILPFRSSLVGAVRDALTDGRDTPVNLQPLTITYARRGGLPLSDAEQADIAWYGDMELAPHLSAILKGAPIDVILTWGEPITADAATDRKAATRLAEARVRAAMRAARAARGLT</sequence>
<evidence type="ECO:0000313" key="6">
    <source>
        <dbReference type="Proteomes" id="UP000248021"/>
    </source>
</evidence>
<evidence type="ECO:0000256" key="2">
    <source>
        <dbReference type="ARBA" id="ARBA00022679"/>
    </source>
</evidence>
<dbReference type="PANTHER" id="PTHR10434:SF11">
    <property type="entry name" value="1-ACYL-SN-GLYCEROL-3-PHOSPHATE ACYLTRANSFERASE"/>
    <property type="match status" value="1"/>
</dbReference>
<keyword evidence="6" id="KW-1185">Reference proteome</keyword>
<comment type="pathway">
    <text evidence="1">Lipid metabolism.</text>
</comment>
<comment type="caution">
    <text evidence="5">The sequence shown here is derived from an EMBL/GenBank/DDBJ whole genome shotgun (WGS) entry which is preliminary data.</text>
</comment>
<name>A0A2V3U7Y8_9HYPH</name>
<dbReference type="Proteomes" id="UP000248021">
    <property type="component" value="Unassembled WGS sequence"/>
</dbReference>